<dbReference type="Proteomes" id="UP000245609">
    <property type="component" value="Unassembled WGS sequence"/>
</dbReference>
<evidence type="ECO:0000313" key="13">
    <source>
        <dbReference type="Proteomes" id="UP000245609"/>
    </source>
</evidence>
<dbReference type="GO" id="GO:0070628">
    <property type="term" value="F:proteasome binding"/>
    <property type="evidence" value="ECO:0007669"/>
    <property type="project" value="InterPro"/>
</dbReference>
<protein>
    <recommendedName>
        <fullName evidence="14">Proteasome activator complex subunit 4 C-terminal domain-containing protein</fullName>
    </recommendedName>
</protein>
<sequence>MSLVNDFAWGTYFPSYDANKERQNALDWLAEIKSSVISCDHYGFYSALENTDIFKGLLSLNEKQNLAKIFYYFAIENDLDLDLLSRINNSFKALISYDQYTEPLDLDLPWEPLADQILDQILNFYSDFIENKPMFFKKDQAYRIIEKILPHAYTGSKSRTANIFQVLVLFLSHQKIDPDKNWINIIFNLWASFESFTTDAIFLHFVENPSESFGRFVANILDISPTDQSYNSDILSLFSRFVNTIENYYHPSSNNKNSKQIYTFLESITNSFFLRIKRESFLHSSKKPLSEISILTKRKFVSSLTKICTFAMFNKSNRFNLIAINCLNFLSQIEPDIVIPPLLDLIHSSFDSFLLPHRMYSILASLSSVSIMLTNFEAYPQGSKHIIPLMKKLASEISFTDIDMSSLIFKLFSSFAMDGVVFGALPVSGSHEDYKDLEVRVELRTNPDLESEAYFARLSTLETNSFLSLFFENAFSLLLSIANASDGSNAISPNQINLCNSIGLTCEAILLQTLPQHHKFVATKTVQFFKQNFDIHGNQFLSKCISTIVNCIPENTLEPILLYTLEKIALELNSNHISGNEWKIKSLNSRKVLLNFTRFLSTLVETVNPRFLIPFSTKIADALCLLFQTCPAKDITEIGSNALMNFIKNLTLSKIDLTHSLPDDLWNSKEFQENHVVYWGKRFHPKDVTQFSFYEASEEAITAVKYIMSKIFLPSIKKLAQLLFETTPNADPLNLDSDISDQILNLLAIINSGVNGMCFIKSALQSSNTALSGTKSFSARCETEDEGDFNFISTFATGNEHLLKYKTELLGFSDFWIQASNSIIEFTRWTYKHSLESVEIYSSLVKLVGNFISYTGIGMNSEQINSVRSMYFTESGLPIPEKSLPLALFKKRITIQTYVRDFINSKSTLPSELDLQILEVLTTLSFSRYRTVQDECLSALSRISDLNKNYIRMFLKLLLEKMLSNNQIINEDEFVGGLRLLISKPSLEICAKDWNFVPNYISVLQKSFDYDTHKIKQVQKNSRFSTEFHSPRKLENPNLEIVDILESFNSDASYIQTRANLVSARDSSFENQYYDLIDSLSKIAIGSEIKLKLKELTFGQILSLLNKKTKVLPSLVLLSAKGLNSPFVSIRAVSSMLFGKLLSATKVNLSSNSKNSLNIADLPFLYFKRGDGNNLKFEDYQISKGTIAIQKIEQYYDDLGCYSYFIPQQIAVSEDSDSENAYKFNNSDFSKIVSSVFDVFSEPNFFENIFKMILSHQKEIERFSYLNALFFSVLFSSLGNTALDLLKPILIDFSSDITHSTKNKIIAEIISGLLLAFKEWPLKETEKVWSWLIPIFEKVLSNVPNDDIEVWSRALSFGLASAFKDPNRYLPLVKLLLVDSSLLSSDIKPSFSNKLAHIKFVKMLIICFSWRITPLCYDFVDDLFSEDIISSKSLRDTGAECLVYFMDAESQTPLYTFEDFIESFSKPYYLNDTEIESGFKSRYENKKISKKQYEVLKKIGDLLAFPEQENSKDFFDNISMDGFATSRLCYDLKFGLRILLNIQNEISNGYKTELVVMNIKKLFLLFNQGLDDEISVLSFCIIEELMFRFLSPPAVNGISVKLLDILNDDSLTWKIKSLGLNCLGCFTILNQYLIDDAVHASIVQFIVDKLNGSHDNIIDSVKYSLTTIIPTLSKDAFDRLLETFLKNLETPIPKILHKNNKNTTQYNRILFEKRANVLGLSCIILAFPYTIPEWMPKALVSLADCVYSPTVISSVASATFKKFKQSRLDTWEFDRLKFSEDQLDLLSEVLVSASYYA</sequence>
<dbReference type="OrthoDB" id="17907at2759"/>
<dbReference type="PANTHER" id="PTHR32170">
    <property type="entry name" value="PROTEASOME ACTIVATOR COMPLEX SUBUNIT 4"/>
    <property type="match status" value="1"/>
</dbReference>
<evidence type="ECO:0000256" key="6">
    <source>
        <dbReference type="ARBA" id="ARBA00022763"/>
    </source>
</evidence>
<dbReference type="InterPro" id="IPR021843">
    <property type="entry name" value="PSME4_C"/>
</dbReference>
<reference evidence="12 13" key="1">
    <citation type="journal article" date="2018" name="MBio">
        <title>Comparative Genomics Reveals the Core Gene Toolbox for the Fungus-Insect Symbiosis.</title>
        <authorList>
            <person name="Wang Y."/>
            <person name="Stata M."/>
            <person name="Wang W."/>
            <person name="Stajich J.E."/>
            <person name="White M.M."/>
            <person name="Moncalvo J.M."/>
        </authorList>
    </citation>
    <scope>NUCLEOTIDE SEQUENCE [LARGE SCALE GENOMIC DNA]</scope>
    <source>
        <strain evidence="12 13">SC-DP-2</strain>
    </source>
</reference>
<dbReference type="GO" id="GO:0005829">
    <property type="term" value="C:cytosol"/>
    <property type="evidence" value="ECO:0007669"/>
    <property type="project" value="TreeGrafter"/>
</dbReference>
<evidence type="ECO:0000313" key="12">
    <source>
        <dbReference type="EMBL" id="PVU99770.1"/>
    </source>
</evidence>
<dbReference type="STRING" id="133381.A0A2T9Z5A2"/>
<keyword evidence="7" id="KW-0234">DNA repair</keyword>
<dbReference type="InterPro" id="IPR016024">
    <property type="entry name" value="ARM-type_fold"/>
</dbReference>
<dbReference type="Pfam" id="PF16507">
    <property type="entry name" value="HEAT_PSME4_mid"/>
    <property type="match status" value="1"/>
</dbReference>
<keyword evidence="6" id="KW-0227">DNA damage</keyword>
<evidence type="ECO:0000259" key="9">
    <source>
        <dbReference type="Pfam" id="PF11919"/>
    </source>
</evidence>
<evidence type="ECO:0000259" key="10">
    <source>
        <dbReference type="Pfam" id="PF16507"/>
    </source>
</evidence>
<gene>
    <name evidence="12" type="ORF">BB560_005447</name>
</gene>
<dbReference type="EMBL" id="MBFS01002222">
    <property type="protein sequence ID" value="PVU99770.1"/>
    <property type="molecule type" value="Genomic_DNA"/>
</dbReference>
<feature type="domain" description="Proteasome activator Blm10 middle HEAT repeats region" evidence="10">
    <location>
        <begin position="239"/>
        <end position="758"/>
    </location>
</feature>
<keyword evidence="5" id="KW-0677">Repeat</keyword>
<evidence type="ECO:0008006" key="14">
    <source>
        <dbReference type="Google" id="ProtNLM"/>
    </source>
</evidence>
<dbReference type="GO" id="GO:0006281">
    <property type="term" value="P:DNA repair"/>
    <property type="evidence" value="ECO:0007669"/>
    <property type="project" value="UniProtKB-KW"/>
</dbReference>
<dbReference type="GO" id="GO:0010499">
    <property type="term" value="P:proteasomal ubiquitin-independent protein catabolic process"/>
    <property type="evidence" value="ECO:0007669"/>
    <property type="project" value="TreeGrafter"/>
</dbReference>
<evidence type="ECO:0000256" key="7">
    <source>
        <dbReference type="ARBA" id="ARBA00023204"/>
    </source>
</evidence>
<dbReference type="InterPro" id="IPR055455">
    <property type="entry name" value="HEAT_PSME4"/>
</dbReference>
<dbReference type="InterPro" id="IPR032430">
    <property type="entry name" value="Blm10_mid"/>
</dbReference>
<dbReference type="PANTHER" id="PTHR32170:SF3">
    <property type="entry name" value="PROTEASOME ACTIVATOR COMPLEX SUBUNIT 4"/>
    <property type="match status" value="1"/>
</dbReference>
<evidence type="ECO:0000256" key="8">
    <source>
        <dbReference type="ARBA" id="ARBA00023242"/>
    </source>
</evidence>
<evidence type="ECO:0000256" key="1">
    <source>
        <dbReference type="ARBA" id="ARBA00004123"/>
    </source>
</evidence>
<name>A0A2T9Z5A2_9FUNG</name>
<evidence type="ECO:0000256" key="5">
    <source>
        <dbReference type="ARBA" id="ARBA00022737"/>
    </source>
</evidence>
<keyword evidence="13" id="KW-1185">Reference proteome</keyword>
<feature type="domain" description="Proteasome activator complex subunit 4-like HEAT repeat-like" evidence="11">
    <location>
        <begin position="1206"/>
        <end position="1377"/>
    </location>
</feature>
<comment type="subcellular location">
    <subcellularLocation>
        <location evidence="2">Cytoplasm</location>
    </subcellularLocation>
    <subcellularLocation>
        <location evidence="1">Nucleus</location>
    </subcellularLocation>
</comment>
<dbReference type="Pfam" id="PF11919">
    <property type="entry name" value="PSME4_C"/>
    <property type="match status" value="1"/>
</dbReference>
<proteinExistence type="inferred from homology"/>
<comment type="similarity">
    <text evidence="3">Belongs to the BLM10 family.</text>
</comment>
<comment type="caution">
    <text evidence="12">The sequence shown here is derived from an EMBL/GenBank/DDBJ whole genome shotgun (WGS) entry which is preliminary data.</text>
</comment>
<keyword evidence="4" id="KW-0963">Cytoplasm</keyword>
<evidence type="ECO:0000256" key="4">
    <source>
        <dbReference type="ARBA" id="ARBA00022490"/>
    </source>
</evidence>
<dbReference type="GO" id="GO:0016504">
    <property type="term" value="F:peptidase activator activity"/>
    <property type="evidence" value="ECO:0007669"/>
    <property type="project" value="InterPro"/>
</dbReference>
<dbReference type="InterPro" id="IPR035309">
    <property type="entry name" value="PSME4"/>
</dbReference>
<dbReference type="GO" id="GO:0005634">
    <property type="term" value="C:nucleus"/>
    <property type="evidence" value="ECO:0007669"/>
    <property type="project" value="UniProtKB-SubCell"/>
</dbReference>
<organism evidence="12 13">
    <name type="scientific">Smittium megazygosporum</name>
    <dbReference type="NCBI Taxonomy" id="133381"/>
    <lineage>
        <taxon>Eukaryota</taxon>
        <taxon>Fungi</taxon>
        <taxon>Fungi incertae sedis</taxon>
        <taxon>Zoopagomycota</taxon>
        <taxon>Kickxellomycotina</taxon>
        <taxon>Harpellomycetes</taxon>
        <taxon>Harpellales</taxon>
        <taxon>Legeriomycetaceae</taxon>
        <taxon>Smittium</taxon>
    </lineage>
</organism>
<evidence type="ECO:0000256" key="3">
    <source>
        <dbReference type="ARBA" id="ARBA00005739"/>
    </source>
</evidence>
<accession>A0A2T9Z5A2</accession>
<dbReference type="SUPFAM" id="SSF48371">
    <property type="entry name" value="ARM repeat"/>
    <property type="match status" value="1"/>
</dbReference>
<feature type="domain" description="Proteasome activator complex subunit 4 C-terminal" evidence="9">
    <location>
        <begin position="1712"/>
        <end position="1797"/>
    </location>
</feature>
<evidence type="ECO:0000259" key="11">
    <source>
        <dbReference type="Pfam" id="PF23096"/>
    </source>
</evidence>
<keyword evidence="8" id="KW-0539">Nucleus</keyword>
<dbReference type="Pfam" id="PF23096">
    <property type="entry name" value="HEAT_PSME4"/>
    <property type="match status" value="1"/>
</dbReference>
<evidence type="ECO:0000256" key="2">
    <source>
        <dbReference type="ARBA" id="ARBA00004496"/>
    </source>
</evidence>